<dbReference type="RefSeq" id="WP_218590073.1">
    <property type="nucleotide sequence ID" value="NZ_JADQDE010000115.1"/>
</dbReference>
<dbReference type="PROSITE" id="PS00893">
    <property type="entry name" value="NUDIX_BOX"/>
    <property type="match status" value="1"/>
</dbReference>
<accession>A0ABS6U9E3</accession>
<keyword evidence="5" id="KW-1185">Reference proteome</keyword>
<name>A0ABS6U9E3_9PSEU</name>
<evidence type="ECO:0000313" key="4">
    <source>
        <dbReference type="EMBL" id="MBW0128593.1"/>
    </source>
</evidence>
<feature type="domain" description="Nudix hydrolase" evidence="3">
    <location>
        <begin position="17"/>
        <end position="147"/>
    </location>
</feature>
<keyword evidence="2" id="KW-0378">Hydrolase</keyword>
<protein>
    <submittedName>
        <fullName evidence="4">NUDIX domain-containing protein</fullName>
    </submittedName>
</protein>
<evidence type="ECO:0000256" key="1">
    <source>
        <dbReference type="ARBA" id="ARBA00001946"/>
    </source>
</evidence>
<evidence type="ECO:0000313" key="5">
    <source>
        <dbReference type="Proteomes" id="UP000694300"/>
    </source>
</evidence>
<dbReference type="EMBL" id="JADQDF010000001">
    <property type="protein sequence ID" value="MBW0128593.1"/>
    <property type="molecule type" value="Genomic_DNA"/>
</dbReference>
<dbReference type="Pfam" id="PF00293">
    <property type="entry name" value="NUDIX"/>
    <property type="match status" value="1"/>
</dbReference>
<dbReference type="PROSITE" id="PS51462">
    <property type="entry name" value="NUDIX"/>
    <property type="match status" value="1"/>
</dbReference>
<proteinExistence type="predicted"/>
<organism evidence="4 5">
    <name type="scientific">Pseudonocardia oceani</name>
    <dbReference type="NCBI Taxonomy" id="2792013"/>
    <lineage>
        <taxon>Bacteria</taxon>
        <taxon>Bacillati</taxon>
        <taxon>Actinomycetota</taxon>
        <taxon>Actinomycetes</taxon>
        <taxon>Pseudonocardiales</taxon>
        <taxon>Pseudonocardiaceae</taxon>
        <taxon>Pseudonocardia</taxon>
    </lineage>
</organism>
<dbReference type="PANTHER" id="PTHR43046:SF16">
    <property type="entry name" value="ADP-RIBOSE PYROPHOSPHATASE YJHB-RELATED"/>
    <property type="match status" value="1"/>
</dbReference>
<dbReference type="Proteomes" id="UP000694300">
    <property type="component" value="Unassembled WGS sequence"/>
</dbReference>
<dbReference type="CDD" id="cd02883">
    <property type="entry name" value="NUDIX_Hydrolase"/>
    <property type="match status" value="1"/>
</dbReference>
<comment type="cofactor">
    <cofactor evidence="1">
        <name>Mg(2+)</name>
        <dbReference type="ChEBI" id="CHEBI:18420"/>
    </cofactor>
</comment>
<evidence type="ECO:0000256" key="2">
    <source>
        <dbReference type="ARBA" id="ARBA00022801"/>
    </source>
</evidence>
<evidence type="ECO:0000259" key="3">
    <source>
        <dbReference type="PROSITE" id="PS51462"/>
    </source>
</evidence>
<dbReference type="PANTHER" id="PTHR43046">
    <property type="entry name" value="GDP-MANNOSE MANNOSYL HYDROLASE"/>
    <property type="match status" value="1"/>
</dbReference>
<gene>
    <name evidence="4" type="ORF">I4I82_12980</name>
</gene>
<dbReference type="InterPro" id="IPR000086">
    <property type="entry name" value="NUDIX_hydrolase_dom"/>
</dbReference>
<comment type="caution">
    <text evidence="4">The sequence shown here is derived from an EMBL/GenBank/DDBJ whole genome shotgun (WGS) entry which is preliminary data.</text>
</comment>
<reference evidence="4 5" key="1">
    <citation type="submission" date="2020-11" db="EMBL/GenBank/DDBJ databases">
        <title>Pseudonocardia abyssalis sp. nov. and Pseudonocardia oceani sp. nov., description and phylogenomic analysis of two novel actinomycetes isolated from the deep Southern Ocean.</title>
        <authorList>
            <person name="Parra J."/>
        </authorList>
    </citation>
    <scope>NUCLEOTIDE SEQUENCE [LARGE SCALE GENOMIC DNA]</scope>
    <source>
        <strain evidence="5">KRD185</strain>
    </source>
</reference>
<dbReference type="InterPro" id="IPR020084">
    <property type="entry name" value="NUDIX_hydrolase_CS"/>
</dbReference>
<sequence length="156" mass="17266">MARIDHYQDPDAPKATSIVIAASAFVVDDAERLLMIRRTDSGKYALPGGRHEVGETMTQTAIRETEEETGVTIEVTGLIGIYSNPDHVIEFSDGEVRQEFSICFRGQAVSGEPRPSDETTESLWVERAQVAGLDVHPSIRLRIEHGYSPTGEPYYT</sequence>